<dbReference type="PANTHER" id="PTHR24148">
    <property type="entry name" value="ANKYRIN REPEAT DOMAIN-CONTAINING PROTEIN 39 HOMOLOG-RELATED"/>
    <property type="match status" value="1"/>
</dbReference>
<evidence type="ECO:0000313" key="2">
    <source>
        <dbReference type="EMBL" id="KAK4101241.1"/>
    </source>
</evidence>
<dbReference type="InterPro" id="IPR052895">
    <property type="entry name" value="HetReg/Transcr_Mod"/>
</dbReference>
<dbReference type="Pfam" id="PF26639">
    <property type="entry name" value="Het-6_barrel"/>
    <property type="match status" value="1"/>
</dbReference>
<reference evidence="2" key="2">
    <citation type="submission" date="2023-05" db="EMBL/GenBank/DDBJ databases">
        <authorList>
            <consortium name="Lawrence Berkeley National Laboratory"/>
            <person name="Steindorff A."/>
            <person name="Hensen N."/>
            <person name="Bonometti L."/>
            <person name="Westerberg I."/>
            <person name="Brannstrom I.O."/>
            <person name="Guillou S."/>
            <person name="Cros-Aarteil S."/>
            <person name="Calhoun S."/>
            <person name="Haridas S."/>
            <person name="Kuo A."/>
            <person name="Mondo S."/>
            <person name="Pangilinan J."/>
            <person name="Riley R."/>
            <person name="Labutti K."/>
            <person name="Andreopoulos B."/>
            <person name="Lipzen A."/>
            <person name="Chen C."/>
            <person name="Yanf M."/>
            <person name="Daum C."/>
            <person name="Ng V."/>
            <person name="Clum A."/>
            <person name="Ohm R."/>
            <person name="Martin F."/>
            <person name="Silar P."/>
            <person name="Natvig D."/>
            <person name="Lalanne C."/>
            <person name="Gautier V."/>
            <person name="Ament-Velasquez S.L."/>
            <person name="Kruys A."/>
            <person name="Hutchinson M.I."/>
            <person name="Powell A.J."/>
            <person name="Barry K."/>
            <person name="Miller A.N."/>
            <person name="Grigoriev I.V."/>
            <person name="Debuchy R."/>
            <person name="Gladieux P."/>
            <person name="Thoren M.H."/>
            <person name="Johannesson H."/>
        </authorList>
    </citation>
    <scope>NUCLEOTIDE SEQUENCE</scope>
    <source>
        <strain evidence="2">CBS 757.83</strain>
    </source>
</reference>
<organism evidence="2 3">
    <name type="scientific">Parathielavia hyrcaniae</name>
    <dbReference type="NCBI Taxonomy" id="113614"/>
    <lineage>
        <taxon>Eukaryota</taxon>
        <taxon>Fungi</taxon>
        <taxon>Dikarya</taxon>
        <taxon>Ascomycota</taxon>
        <taxon>Pezizomycotina</taxon>
        <taxon>Sordariomycetes</taxon>
        <taxon>Sordariomycetidae</taxon>
        <taxon>Sordariales</taxon>
        <taxon>Chaetomiaceae</taxon>
        <taxon>Parathielavia</taxon>
    </lineage>
</organism>
<keyword evidence="3" id="KW-1185">Reference proteome</keyword>
<dbReference type="Proteomes" id="UP001305647">
    <property type="component" value="Unassembled WGS sequence"/>
</dbReference>
<evidence type="ECO:0000313" key="3">
    <source>
        <dbReference type="Proteomes" id="UP001305647"/>
    </source>
</evidence>
<dbReference type="PANTHER" id="PTHR24148:SF64">
    <property type="entry name" value="HETEROKARYON INCOMPATIBILITY DOMAIN-CONTAINING PROTEIN"/>
    <property type="match status" value="1"/>
</dbReference>
<sequence length="650" mass="72052">MCMTSTRYAYPYLATGNIRLLHILSVTPSICMRIEVAPLDDADPAANSPDNTPAYTALSYRWWGKYPFARVIVEPEGRYIDIGESLAVCFAHLDALVGTKVWIDALCINQADDEEKSRQVARMGAVYSRAVRVLLWLGPAADGSDAAMEGMARYGRAALEAGLLGLDKKAIAAWPEVGNDPDPARVRTRDALLALMTRACEAEAHGDRAAERFPRVAFATLTQRDYFNRVWMKQEVTLARNADFVCGYKSCDVEAFHAAVLFYGMLVFWETTEWRAGRHTRIPGPFSVSELMDAEGGPHTLIKKTIANPAVGAFCAGRRAYQRGGVRSTLFELLHTSYVRSGGLGLQAADPRDKIYGLLGMASDADELGFATDYTKTADEAYEHVARYLMVSGNLAVLKWCRSRGWCRSLQPQTWVPNFNARIPYTWSDETGVPLFEATGSRTQPTGPLPSGSRPVSIRLQGVRLDAVTGIGTELAYIDRELYEASDQAAARKMFDEIEEFFGQQPSAYTEAERKDALWRVPICDRESHPTSGYFRRATAEYSEPQFVALRTQPLDGAMIGETYSYQMTMLKHTDGARPIRSERGYVGLGPGETARGDVIVFLYGATAPFVLRPTGEVDEYHLVGEAYIYGVMDGEAMDQGLDEAMFELW</sequence>
<proteinExistence type="predicted"/>
<dbReference type="InterPro" id="IPR010730">
    <property type="entry name" value="HET"/>
</dbReference>
<accession>A0AAN6Q1W2</accession>
<evidence type="ECO:0000259" key="1">
    <source>
        <dbReference type="Pfam" id="PF06985"/>
    </source>
</evidence>
<dbReference type="Pfam" id="PF06985">
    <property type="entry name" value="HET"/>
    <property type="match status" value="1"/>
</dbReference>
<dbReference type="AlphaFoldDB" id="A0AAN6Q1W2"/>
<feature type="domain" description="Heterokaryon incompatibility" evidence="1">
    <location>
        <begin position="55"/>
        <end position="235"/>
    </location>
</feature>
<protein>
    <recommendedName>
        <fullName evidence="1">Heterokaryon incompatibility domain-containing protein</fullName>
    </recommendedName>
</protein>
<comment type="caution">
    <text evidence="2">The sequence shown here is derived from an EMBL/GenBank/DDBJ whole genome shotgun (WGS) entry which is preliminary data.</text>
</comment>
<dbReference type="EMBL" id="MU863636">
    <property type="protein sequence ID" value="KAK4101241.1"/>
    <property type="molecule type" value="Genomic_DNA"/>
</dbReference>
<name>A0AAN6Q1W2_9PEZI</name>
<reference evidence="2" key="1">
    <citation type="journal article" date="2023" name="Mol. Phylogenet. Evol.">
        <title>Genome-scale phylogeny and comparative genomics of the fungal order Sordariales.</title>
        <authorList>
            <person name="Hensen N."/>
            <person name="Bonometti L."/>
            <person name="Westerberg I."/>
            <person name="Brannstrom I.O."/>
            <person name="Guillou S."/>
            <person name="Cros-Aarteil S."/>
            <person name="Calhoun S."/>
            <person name="Haridas S."/>
            <person name="Kuo A."/>
            <person name="Mondo S."/>
            <person name="Pangilinan J."/>
            <person name="Riley R."/>
            <person name="LaButti K."/>
            <person name="Andreopoulos B."/>
            <person name="Lipzen A."/>
            <person name="Chen C."/>
            <person name="Yan M."/>
            <person name="Daum C."/>
            <person name="Ng V."/>
            <person name="Clum A."/>
            <person name="Steindorff A."/>
            <person name="Ohm R.A."/>
            <person name="Martin F."/>
            <person name="Silar P."/>
            <person name="Natvig D.O."/>
            <person name="Lalanne C."/>
            <person name="Gautier V."/>
            <person name="Ament-Velasquez S.L."/>
            <person name="Kruys A."/>
            <person name="Hutchinson M.I."/>
            <person name="Powell A.J."/>
            <person name="Barry K."/>
            <person name="Miller A.N."/>
            <person name="Grigoriev I.V."/>
            <person name="Debuchy R."/>
            <person name="Gladieux P."/>
            <person name="Hiltunen Thoren M."/>
            <person name="Johannesson H."/>
        </authorList>
    </citation>
    <scope>NUCLEOTIDE SEQUENCE</scope>
    <source>
        <strain evidence="2">CBS 757.83</strain>
    </source>
</reference>
<gene>
    <name evidence="2" type="ORF">N658DRAFT_471647</name>
</gene>